<dbReference type="Gene3D" id="3.40.630.10">
    <property type="entry name" value="Zn peptidases"/>
    <property type="match status" value="1"/>
</dbReference>
<evidence type="ECO:0000256" key="1">
    <source>
        <dbReference type="ARBA" id="ARBA00001947"/>
    </source>
</evidence>
<dbReference type="GO" id="GO:0016787">
    <property type="term" value="F:hydrolase activity"/>
    <property type="evidence" value="ECO:0007669"/>
    <property type="project" value="UniProtKB-KW"/>
</dbReference>
<dbReference type="PANTHER" id="PTHR43808:SF8">
    <property type="entry name" value="PEPTIDASE M20 DIMERISATION DOMAIN-CONTAINING PROTEIN"/>
    <property type="match status" value="1"/>
</dbReference>
<dbReference type="SUPFAM" id="SSF53187">
    <property type="entry name" value="Zn-dependent exopeptidases"/>
    <property type="match status" value="1"/>
</dbReference>
<name>A0A6B2L8K9_9EUKA</name>
<evidence type="ECO:0000259" key="6">
    <source>
        <dbReference type="Pfam" id="PF07687"/>
    </source>
</evidence>
<dbReference type="Pfam" id="PF01546">
    <property type="entry name" value="Peptidase_M20"/>
    <property type="match status" value="1"/>
</dbReference>
<dbReference type="PANTHER" id="PTHR43808">
    <property type="entry name" value="ACETYLORNITHINE DEACETYLASE"/>
    <property type="match status" value="1"/>
</dbReference>
<sequence length="338" mass="36913">MLLWLMGMESQTGQEARIAKALGQYLTSRGWKVSLQYIHKDTDPSSEQANLLAYWEPNCKTGSPRLIFNSHLDTVPPYIPPRFDKENGIIYGRGACDAKGQIVSQILAAEALVKEGLDVGLLYVVEEEMSHIGIKRANLLNLHSEFLVVGEPTESKIATQQKGVMAVTLKSFGVAAHSGYPETGRSAIVPLVEVLHDLNQVSWPESEDGSKTTLNIGVISGGAARNVVPEYAEARLMFRLISSPDSIYSILEKVVNNRVTIVRDLENGPIKFNVVPGIPSAGVSYNTDIPYYEGPAKPYLFGPGSILVAHTPKEQITLAELNAGIETNKLIARHLLHS</sequence>
<dbReference type="InterPro" id="IPR011650">
    <property type="entry name" value="Peptidase_M20_dimer"/>
</dbReference>
<evidence type="ECO:0000256" key="2">
    <source>
        <dbReference type="ARBA" id="ARBA00006247"/>
    </source>
</evidence>
<dbReference type="InterPro" id="IPR002933">
    <property type="entry name" value="Peptidase_M20"/>
</dbReference>
<dbReference type="AlphaFoldDB" id="A0A6B2L8K9"/>
<dbReference type="InterPro" id="IPR050072">
    <property type="entry name" value="Peptidase_M20A"/>
</dbReference>
<dbReference type="Pfam" id="PF07687">
    <property type="entry name" value="M20_dimer"/>
    <property type="match status" value="1"/>
</dbReference>
<keyword evidence="5" id="KW-0862">Zinc</keyword>
<accession>A0A6B2L8K9</accession>
<evidence type="ECO:0000256" key="5">
    <source>
        <dbReference type="ARBA" id="ARBA00022833"/>
    </source>
</evidence>
<dbReference type="InterPro" id="IPR036264">
    <property type="entry name" value="Bact_exopeptidase_dim_dom"/>
</dbReference>
<evidence type="ECO:0000256" key="4">
    <source>
        <dbReference type="ARBA" id="ARBA00022801"/>
    </source>
</evidence>
<dbReference type="GO" id="GO:0046872">
    <property type="term" value="F:metal ion binding"/>
    <property type="evidence" value="ECO:0007669"/>
    <property type="project" value="UniProtKB-KW"/>
</dbReference>
<evidence type="ECO:0000256" key="3">
    <source>
        <dbReference type="ARBA" id="ARBA00022723"/>
    </source>
</evidence>
<feature type="domain" description="Peptidase M20 dimerisation" evidence="6">
    <location>
        <begin position="160"/>
        <end position="242"/>
    </location>
</feature>
<proteinExistence type="inferred from homology"/>
<comment type="similarity">
    <text evidence="2">Belongs to the peptidase M20A family.</text>
</comment>
<protein>
    <recommendedName>
        <fullName evidence="6">Peptidase M20 dimerisation domain-containing protein</fullName>
    </recommendedName>
</protein>
<organism evidence="7">
    <name type="scientific">Arcella intermedia</name>
    <dbReference type="NCBI Taxonomy" id="1963864"/>
    <lineage>
        <taxon>Eukaryota</taxon>
        <taxon>Amoebozoa</taxon>
        <taxon>Tubulinea</taxon>
        <taxon>Elardia</taxon>
        <taxon>Arcellinida</taxon>
        <taxon>Sphaerothecina</taxon>
        <taxon>Arcellidae</taxon>
        <taxon>Arcella</taxon>
    </lineage>
</organism>
<dbReference type="Gene3D" id="3.30.70.360">
    <property type="match status" value="1"/>
</dbReference>
<keyword evidence="4" id="KW-0378">Hydrolase</keyword>
<comment type="cofactor">
    <cofactor evidence="1">
        <name>Zn(2+)</name>
        <dbReference type="ChEBI" id="CHEBI:29105"/>
    </cofactor>
</comment>
<dbReference type="EMBL" id="GIBP01004393">
    <property type="protein sequence ID" value="NDV33362.1"/>
    <property type="molecule type" value="Transcribed_RNA"/>
</dbReference>
<keyword evidence="3" id="KW-0479">Metal-binding</keyword>
<reference evidence="7" key="1">
    <citation type="journal article" date="2020" name="J. Eukaryot. Microbiol.">
        <title>De novo Sequencing, Assembly and Annotation of the Transcriptome for the Free-Living Testate Amoeba Arcella intermedia.</title>
        <authorList>
            <person name="Ribeiro G.M."/>
            <person name="Porfirio-Sousa A.L."/>
            <person name="Maurer-Alcala X.X."/>
            <person name="Katz L.A."/>
            <person name="Lahr D.J.G."/>
        </authorList>
    </citation>
    <scope>NUCLEOTIDE SEQUENCE</scope>
</reference>
<evidence type="ECO:0000313" key="7">
    <source>
        <dbReference type="EMBL" id="NDV33362.1"/>
    </source>
</evidence>
<dbReference type="SUPFAM" id="SSF55031">
    <property type="entry name" value="Bacterial exopeptidase dimerisation domain"/>
    <property type="match status" value="1"/>
</dbReference>